<comment type="similarity">
    <text evidence="3 7">Belongs to the type-II 3-dehydroquinase family.</text>
</comment>
<dbReference type="Pfam" id="PF01220">
    <property type="entry name" value="DHquinase_II"/>
    <property type="match status" value="1"/>
</dbReference>
<dbReference type="NCBIfam" id="NF003806">
    <property type="entry name" value="PRK05395.1-3"/>
    <property type="match status" value="1"/>
</dbReference>
<evidence type="ECO:0000256" key="2">
    <source>
        <dbReference type="ARBA" id="ARBA00004902"/>
    </source>
</evidence>
<evidence type="ECO:0000313" key="10">
    <source>
        <dbReference type="Proteomes" id="UP000663792"/>
    </source>
</evidence>
<dbReference type="CDD" id="cd00466">
    <property type="entry name" value="DHQase_II"/>
    <property type="match status" value="1"/>
</dbReference>
<dbReference type="EMBL" id="JAERWK010000027">
    <property type="protein sequence ID" value="MBM9469503.1"/>
    <property type="molecule type" value="Genomic_DNA"/>
</dbReference>
<evidence type="ECO:0000256" key="1">
    <source>
        <dbReference type="ARBA" id="ARBA00001864"/>
    </source>
</evidence>
<proteinExistence type="inferred from homology"/>
<feature type="site" description="Transition state stabilizer" evidence="7">
    <location>
        <position position="17"/>
    </location>
</feature>
<dbReference type="GO" id="GO:0019631">
    <property type="term" value="P:quinate catabolic process"/>
    <property type="evidence" value="ECO:0007669"/>
    <property type="project" value="TreeGrafter"/>
</dbReference>
<evidence type="ECO:0000256" key="6">
    <source>
        <dbReference type="ARBA" id="ARBA00023239"/>
    </source>
</evidence>
<dbReference type="PANTHER" id="PTHR21272">
    <property type="entry name" value="CATABOLIC 3-DEHYDROQUINASE"/>
    <property type="match status" value="1"/>
</dbReference>
<feature type="binding site" evidence="7">
    <location>
        <begin position="105"/>
        <end position="106"/>
    </location>
    <ligand>
        <name>substrate</name>
    </ligand>
</feature>
<evidence type="ECO:0000256" key="4">
    <source>
        <dbReference type="ARBA" id="ARBA00011193"/>
    </source>
</evidence>
<feature type="region of interest" description="Disordered" evidence="8">
    <location>
        <begin position="151"/>
        <end position="183"/>
    </location>
</feature>
<accession>A0A938YKF5</accession>
<dbReference type="AlphaFoldDB" id="A0A938YKF5"/>
<reference evidence="9" key="1">
    <citation type="submission" date="2021-01" db="EMBL/GenBank/DDBJ databases">
        <title>YIM 132084 draft genome.</title>
        <authorList>
            <person name="An D."/>
        </authorList>
    </citation>
    <scope>NUCLEOTIDE SEQUENCE</scope>
    <source>
        <strain evidence="9">YIM 132084</strain>
    </source>
</reference>
<gene>
    <name evidence="7 9" type="primary">aroQ</name>
    <name evidence="9" type="ORF">JL106_19625</name>
</gene>
<keyword evidence="7" id="KW-0057">Aromatic amino acid biosynthesis</keyword>
<feature type="binding site" evidence="7">
    <location>
        <position position="91"/>
    </location>
    <ligand>
        <name>substrate</name>
    </ligand>
</feature>
<evidence type="ECO:0000256" key="7">
    <source>
        <dbReference type="HAMAP-Rule" id="MF_00169"/>
    </source>
</evidence>
<evidence type="ECO:0000256" key="3">
    <source>
        <dbReference type="ARBA" id="ARBA00011037"/>
    </source>
</evidence>
<name>A0A938YKF5_9ACTN</name>
<dbReference type="EC" id="4.2.1.10" evidence="5 7"/>
<protein>
    <recommendedName>
        <fullName evidence="5 7">3-dehydroquinate dehydratase</fullName>
        <shortName evidence="7">3-dehydroquinase</shortName>
        <ecNumber evidence="5 7">4.2.1.10</ecNumber>
    </recommendedName>
    <alternativeName>
        <fullName evidence="7">Type II DHQase</fullName>
    </alternativeName>
</protein>
<dbReference type="InterPro" id="IPR001874">
    <property type="entry name" value="DHquinase_II"/>
</dbReference>
<dbReference type="HAMAP" id="MF_00169">
    <property type="entry name" value="AroQ"/>
    <property type="match status" value="1"/>
</dbReference>
<comment type="subunit">
    <text evidence="4 7">Homododecamer.</text>
</comment>
<dbReference type="NCBIfam" id="NF003805">
    <property type="entry name" value="PRK05395.1-2"/>
    <property type="match status" value="1"/>
</dbReference>
<feature type="active site" description="Proton acceptor" evidence="7">
    <location>
        <position position="22"/>
    </location>
</feature>
<evidence type="ECO:0000256" key="8">
    <source>
        <dbReference type="SAM" id="MobiDB-lite"/>
    </source>
</evidence>
<evidence type="ECO:0000313" key="9">
    <source>
        <dbReference type="EMBL" id="MBM9469503.1"/>
    </source>
</evidence>
<dbReference type="Gene3D" id="3.40.50.9100">
    <property type="entry name" value="Dehydroquinase, class II"/>
    <property type="match status" value="1"/>
</dbReference>
<dbReference type="PANTHER" id="PTHR21272:SF3">
    <property type="entry name" value="CATABOLIC 3-DEHYDROQUINASE"/>
    <property type="match status" value="1"/>
</dbReference>
<dbReference type="NCBIfam" id="TIGR01088">
    <property type="entry name" value="aroQ"/>
    <property type="match status" value="1"/>
</dbReference>
<dbReference type="GO" id="GO:0009423">
    <property type="term" value="P:chorismate biosynthetic process"/>
    <property type="evidence" value="ECO:0007669"/>
    <property type="project" value="UniProtKB-UniRule"/>
</dbReference>
<keyword evidence="7" id="KW-0028">Amino-acid biosynthesis</keyword>
<dbReference type="GO" id="GO:0009073">
    <property type="term" value="P:aromatic amino acid family biosynthetic process"/>
    <property type="evidence" value="ECO:0007669"/>
    <property type="project" value="UniProtKB-KW"/>
</dbReference>
<dbReference type="InterPro" id="IPR036441">
    <property type="entry name" value="DHquinase_II_sf"/>
</dbReference>
<comment type="function">
    <text evidence="7">Catalyzes a trans-dehydration via an enolate intermediate.</text>
</comment>
<comment type="catalytic activity">
    <reaction evidence="1 7">
        <text>3-dehydroquinate = 3-dehydroshikimate + H2O</text>
        <dbReference type="Rhea" id="RHEA:21096"/>
        <dbReference type="ChEBI" id="CHEBI:15377"/>
        <dbReference type="ChEBI" id="CHEBI:16630"/>
        <dbReference type="ChEBI" id="CHEBI:32364"/>
        <dbReference type="EC" id="4.2.1.10"/>
    </reaction>
</comment>
<keyword evidence="6 7" id="KW-0456">Lyase</keyword>
<sequence>MSVSVLNGPNLNLLGSRRPEVYGHATLADVEAMCRQQATALGLELHFAQTNHEGQLVDWVQEIGAAVAAGTSIGAVINPGAYAHTSVALRDAVEGARTPVVEVHISNVHARETFRHHSYLSPVTVGQIVGLGVLGYPLGIQALHQLSQPGSDATASPAGVAEQLAEGGSLPVRRPVSDVSYTS</sequence>
<dbReference type="Proteomes" id="UP000663792">
    <property type="component" value="Unassembled WGS sequence"/>
</dbReference>
<feature type="binding site" evidence="7">
    <location>
        <position position="115"/>
    </location>
    <ligand>
        <name>substrate</name>
    </ligand>
</feature>
<comment type="pathway">
    <text evidence="2 7">Metabolic intermediate biosynthesis; chorismate biosynthesis; chorismate from D-erythrose 4-phosphate and phosphoenolpyruvate: step 3/7.</text>
</comment>
<dbReference type="GO" id="GO:0003855">
    <property type="term" value="F:3-dehydroquinate dehydratase activity"/>
    <property type="evidence" value="ECO:0007669"/>
    <property type="project" value="UniProtKB-UniRule"/>
</dbReference>
<evidence type="ECO:0000256" key="5">
    <source>
        <dbReference type="ARBA" id="ARBA00012060"/>
    </source>
</evidence>
<organism evidence="9 10">
    <name type="scientific">Nakamurella leprariae</name>
    <dbReference type="NCBI Taxonomy" id="2803911"/>
    <lineage>
        <taxon>Bacteria</taxon>
        <taxon>Bacillati</taxon>
        <taxon>Actinomycetota</taxon>
        <taxon>Actinomycetes</taxon>
        <taxon>Nakamurellales</taxon>
        <taxon>Nakamurellaceae</taxon>
        <taxon>Nakamurella</taxon>
    </lineage>
</organism>
<keyword evidence="10" id="KW-1185">Reference proteome</keyword>
<dbReference type="GO" id="GO:0008652">
    <property type="term" value="P:amino acid biosynthetic process"/>
    <property type="evidence" value="ECO:0007669"/>
    <property type="project" value="UniProtKB-KW"/>
</dbReference>
<dbReference type="SUPFAM" id="SSF52304">
    <property type="entry name" value="Type II 3-dehydroquinate dehydratase"/>
    <property type="match status" value="1"/>
</dbReference>
<feature type="binding site" evidence="7">
    <location>
        <position position="84"/>
    </location>
    <ligand>
        <name>substrate</name>
    </ligand>
</feature>
<comment type="caution">
    <text evidence="9">The sequence shown here is derived from an EMBL/GenBank/DDBJ whole genome shotgun (WGS) entry which is preliminary data.</text>
</comment>
<feature type="active site" description="Proton donor" evidence="7">
    <location>
        <position position="104"/>
    </location>
</feature>
<feature type="binding site" evidence="7">
    <location>
        <position position="78"/>
    </location>
    <ligand>
        <name>substrate</name>
    </ligand>
</feature>
<dbReference type="NCBIfam" id="NF003807">
    <property type="entry name" value="PRK05395.1-4"/>
    <property type="match status" value="1"/>
</dbReference>